<evidence type="ECO:0000313" key="4">
    <source>
        <dbReference type="EMBL" id="TFY85520.1"/>
    </source>
</evidence>
<dbReference type="InterPro" id="IPR009057">
    <property type="entry name" value="Homeodomain-like_sf"/>
</dbReference>
<gene>
    <name evidence="4" type="ORF">DYL61_29390</name>
</gene>
<dbReference type="Pfam" id="PF00440">
    <property type="entry name" value="TetR_N"/>
    <property type="match status" value="1"/>
</dbReference>
<dbReference type="EMBL" id="QUZT01000098">
    <property type="protein sequence ID" value="TFY85520.1"/>
    <property type="molecule type" value="Genomic_DNA"/>
</dbReference>
<dbReference type="OrthoDB" id="9816320at2"/>
<accession>A0A4Z0AGH5</accession>
<dbReference type="InterPro" id="IPR041674">
    <property type="entry name" value="TetR_C_22"/>
</dbReference>
<feature type="domain" description="HTH tetR-type" evidence="3">
    <location>
        <begin position="16"/>
        <end position="76"/>
    </location>
</feature>
<organism evidence="4 5">
    <name type="scientific">Pseudomonas nabeulensis</name>
    <dbReference type="NCBI Taxonomy" id="2293833"/>
    <lineage>
        <taxon>Bacteria</taxon>
        <taxon>Pseudomonadati</taxon>
        <taxon>Pseudomonadota</taxon>
        <taxon>Gammaproteobacteria</taxon>
        <taxon>Pseudomonadales</taxon>
        <taxon>Pseudomonadaceae</taxon>
        <taxon>Pseudomonas</taxon>
    </lineage>
</organism>
<evidence type="ECO:0000259" key="3">
    <source>
        <dbReference type="PROSITE" id="PS50977"/>
    </source>
</evidence>
<dbReference type="Gene3D" id="1.10.357.10">
    <property type="entry name" value="Tetracycline Repressor, domain 2"/>
    <property type="match status" value="1"/>
</dbReference>
<dbReference type="SUPFAM" id="SSF46689">
    <property type="entry name" value="Homeodomain-like"/>
    <property type="match status" value="1"/>
</dbReference>
<proteinExistence type="predicted"/>
<dbReference type="Proteomes" id="UP000297734">
    <property type="component" value="Unassembled WGS sequence"/>
</dbReference>
<dbReference type="InterPro" id="IPR050624">
    <property type="entry name" value="HTH-type_Tx_Regulator"/>
</dbReference>
<dbReference type="GO" id="GO:0003677">
    <property type="term" value="F:DNA binding"/>
    <property type="evidence" value="ECO:0007669"/>
    <property type="project" value="UniProtKB-UniRule"/>
</dbReference>
<feature type="DNA-binding region" description="H-T-H motif" evidence="2">
    <location>
        <begin position="39"/>
        <end position="58"/>
    </location>
</feature>
<keyword evidence="1 2" id="KW-0238">DNA-binding</keyword>
<dbReference type="PANTHER" id="PTHR43479:SF11">
    <property type="entry name" value="ACREF_ENVCD OPERON REPRESSOR-RELATED"/>
    <property type="match status" value="1"/>
</dbReference>
<dbReference type="PANTHER" id="PTHR43479">
    <property type="entry name" value="ACREF/ENVCD OPERON REPRESSOR-RELATED"/>
    <property type="match status" value="1"/>
</dbReference>
<sequence length="214" mass="23934">MEKKKALSRAPQRRTIERVSLLLDSACDLLLELNVDEISLADISNRADIPLPSIYHFFPNKVSLFAALAQRCHQEIAACIDTYMPHDALTWQDFIECILKTSVEFLNSNPAVMKLFLGAGVSAEVRKADVVGNQHAARKLAEVLSGKFALSDGLDVEMKMAISFAISDGVWQLSYAKHGRISDEFVVEGVRASIAYLRSYFPEFMARRVVERKP</sequence>
<dbReference type="InterPro" id="IPR001647">
    <property type="entry name" value="HTH_TetR"/>
</dbReference>
<keyword evidence="5" id="KW-1185">Reference proteome</keyword>
<comment type="caution">
    <text evidence="4">The sequence shown here is derived from an EMBL/GenBank/DDBJ whole genome shotgun (WGS) entry which is preliminary data.</text>
</comment>
<evidence type="ECO:0000313" key="5">
    <source>
        <dbReference type="Proteomes" id="UP000297734"/>
    </source>
</evidence>
<dbReference type="Pfam" id="PF17928">
    <property type="entry name" value="TetR_C_22"/>
    <property type="match status" value="1"/>
</dbReference>
<evidence type="ECO:0000256" key="2">
    <source>
        <dbReference type="PROSITE-ProRule" id="PRU00335"/>
    </source>
</evidence>
<dbReference type="RefSeq" id="WP_135311279.1">
    <property type="nucleotide sequence ID" value="NZ_QUZT01000098.1"/>
</dbReference>
<protein>
    <submittedName>
        <fullName evidence="4">TetR/AcrR family transcriptional regulator</fullName>
    </submittedName>
</protein>
<reference evidence="4 5" key="1">
    <citation type="journal article" date="2019" name="Syst. Appl. Microbiol.">
        <title>New species of pathogenic Pseudomonas isolated from citrus in Tunisia: Proposal of Pseudomonas kairouanensis sp. nov. and Pseudomonas nabeulensis sp. nov.</title>
        <authorList>
            <person name="Oueslati M."/>
            <person name="Mulet M."/>
            <person name="Gomila M."/>
            <person name="Berge O."/>
            <person name="Hajlaoui M.R."/>
            <person name="Lalucat J."/>
            <person name="Sadfi-Zouaoui N."/>
            <person name="Garcia-Valdes E."/>
        </authorList>
    </citation>
    <scope>NUCLEOTIDE SEQUENCE [LARGE SCALE GENOMIC DNA]</scope>
    <source>
        <strain evidence="4 5">E10B</strain>
    </source>
</reference>
<name>A0A4Z0AGH5_9PSED</name>
<dbReference type="AlphaFoldDB" id="A0A4Z0AGH5"/>
<evidence type="ECO:0000256" key="1">
    <source>
        <dbReference type="ARBA" id="ARBA00023125"/>
    </source>
</evidence>
<dbReference type="PROSITE" id="PS50977">
    <property type="entry name" value="HTH_TETR_2"/>
    <property type="match status" value="1"/>
</dbReference>